<dbReference type="AlphaFoldDB" id="A0A6J6H1V1"/>
<evidence type="ECO:0000313" key="2">
    <source>
        <dbReference type="EMBL" id="CAB4605284.1"/>
    </source>
</evidence>
<sequence>MLPRVKDVERIVVQIPFRDSVAKWFSISANHCQVIEVIRIITDDPDVVGYGETMIDYVAVSHSVTDEGVARIIGRPISDLMTDETLGAGVQMALYDAVGKATGMSVHQLLGKPMVRQWCPVSWWNMEAPPDVLAAEAKLALEAGYMAHKIKARPWFDIYEQVNQISKVTPIGYAIDIDWNCQLNQSANAVPVLAELSLQERVGLFEDPIARDDIVGQRAVRERASRPIATHFAEDLFVEQMRENAVDGYVVDGSINRVLKIGTLLATHNKGAFIQLCGSGITVALSLQLGAILSQAHWPYVSMVTSFKEDLLATPLTIKGGYAKVPDGPGLGIEVDDNALDRLRMKPPYKLQLPRRIYTFNVGDGRSKKYATVAQLWADTQIQGNMPHQHRGSSMEILDDDGSKSFETLFTQASKHPIWDVAGK</sequence>
<dbReference type="EMBL" id="CAEZUJ010000052">
    <property type="protein sequence ID" value="CAB4605284.1"/>
    <property type="molecule type" value="Genomic_DNA"/>
</dbReference>
<dbReference type="PANTHER" id="PTHR48080">
    <property type="entry name" value="D-GALACTONATE DEHYDRATASE-RELATED"/>
    <property type="match status" value="1"/>
</dbReference>
<dbReference type="PANTHER" id="PTHR48080:SF2">
    <property type="entry name" value="D-GALACTONATE DEHYDRATASE"/>
    <property type="match status" value="1"/>
</dbReference>
<dbReference type="Pfam" id="PF13378">
    <property type="entry name" value="MR_MLE_C"/>
    <property type="match status" value="1"/>
</dbReference>
<dbReference type="SMART" id="SM00922">
    <property type="entry name" value="MR_MLE"/>
    <property type="match status" value="1"/>
</dbReference>
<feature type="domain" description="Mandelate racemase/muconate lactonizing enzyme C-terminal" evidence="1">
    <location>
        <begin position="130"/>
        <end position="227"/>
    </location>
</feature>
<gene>
    <name evidence="2" type="ORF">UFOPK1811_01083</name>
    <name evidence="3" type="ORF">UFOPK2360_01060</name>
    <name evidence="4" type="ORF">UFOPK2922_00597</name>
    <name evidence="5" type="ORF">UFOPK3306_00589</name>
    <name evidence="6" type="ORF">UFOPK4209_00337</name>
</gene>
<evidence type="ECO:0000313" key="4">
    <source>
        <dbReference type="EMBL" id="CAB4775053.1"/>
    </source>
</evidence>
<evidence type="ECO:0000313" key="5">
    <source>
        <dbReference type="EMBL" id="CAB4864202.1"/>
    </source>
</evidence>
<reference evidence="2" key="1">
    <citation type="submission" date="2020-05" db="EMBL/GenBank/DDBJ databases">
        <authorList>
            <person name="Chiriac C."/>
            <person name="Salcher M."/>
            <person name="Ghai R."/>
            <person name="Kavagutti S V."/>
        </authorList>
    </citation>
    <scope>NUCLEOTIDE SEQUENCE</scope>
</reference>
<evidence type="ECO:0000259" key="1">
    <source>
        <dbReference type="SMART" id="SM00922"/>
    </source>
</evidence>
<accession>A0A6J6H1V1</accession>
<dbReference type="InterPro" id="IPR029017">
    <property type="entry name" value="Enolase-like_N"/>
</dbReference>
<dbReference type="SUPFAM" id="SSF54826">
    <property type="entry name" value="Enolase N-terminal domain-like"/>
    <property type="match status" value="1"/>
</dbReference>
<name>A0A6J6H1V1_9ZZZZ</name>
<evidence type="ECO:0000313" key="3">
    <source>
        <dbReference type="EMBL" id="CAB4689582.1"/>
    </source>
</evidence>
<evidence type="ECO:0000313" key="6">
    <source>
        <dbReference type="EMBL" id="CAB5035676.1"/>
    </source>
</evidence>
<dbReference type="EMBL" id="CAFBLI010000032">
    <property type="protein sequence ID" value="CAB4864202.1"/>
    <property type="molecule type" value="Genomic_DNA"/>
</dbReference>
<protein>
    <submittedName>
        <fullName evidence="2">Unannotated protein</fullName>
    </submittedName>
</protein>
<dbReference type="Gene3D" id="3.20.20.120">
    <property type="entry name" value="Enolase-like C-terminal domain"/>
    <property type="match status" value="1"/>
</dbReference>
<dbReference type="InterPro" id="IPR013342">
    <property type="entry name" value="Mandelate_racemase_C"/>
</dbReference>
<dbReference type="SUPFAM" id="SSF51604">
    <property type="entry name" value="Enolase C-terminal domain-like"/>
    <property type="match status" value="1"/>
</dbReference>
<dbReference type="EMBL" id="CAFBPY010000033">
    <property type="protein sequence ID" value="CAB5035676.1"/>
    <property type="molecule type" value="Genomic_DNA"/>
</dbReference>
<dbReference type="InterPro" id="IPR029065">
    <property type="entry name" value="Enolase_C-like"/>
</dbReference>
<proteinExistence type="predicted"/>
<dbReference type="EMBL" id="CAEZXH010000072">
    <property type="protein sequence ID" value="CAB4689582.1"/>
    <property type="molecule type" value="Genomic_DNA"/>
</dbReference>
<dbReference type="InterPro" id="IPR036849">
    <property type="entry name" value="Enolase-like_C_sf"/>
</dbReference>
<dbReference type="Gene3D" id="3.30.390.10">
    <property type="entry name" value="Enolase-like, N-terminal domain"/>
    <property type="match status" value="1"/>
</dbReference>
<dbReference type="EMBL" id="CAEZZS010000020">
    <property type="protein sequence ID" value="CAB4775053.1"/>
    <property type="molecule type" value="Genomic_DNA"/>
</dbReference>
<dbReference type="InterPro" id="IPR034593">
    <property type="entry name" value="DgoD-like"/>
</dbReference>
<organism evidence="2">
    <name type="scientific">freshwater metagenome</name>
    <dbReference type="NCBI Taxonomy" id="449393"/>
    <lineage>
        <taxon>unclassified sequences</taxon>
        <taxon>metagenomes</taxon>
        <taxon>ecological metagenomes</taxon>
    </lineage>
</organism>